<sequence length="232" mass="24766">LRMVGLVFLGRPRSPRGAGAQEVRGPELWALFLPAGLTVAFGLFPGALVQLAAPAIQVLAGPAARPPGGWFLLQTTEGGAGYRPLAVALLLGLVGLGLWLWQRCIQPGGTQRGAVWNCGFIDPPAHLPFGDPLTQPTAGGIAQPLRRMLGTTVFAAREAVEMPRPGETRAARYEASFRDPSFPLLLAPLARARDALAARAERLRDFTIRRNLSLAFGLLVGLLALLAWLEAR</sequence>
<keyword evidence="3" id="KW-1185">Reference proteome</keyword>
<feature type="non-terminal residue" evidence="2">
    <location>
        <position position="1"/>
    </location>
</feature>
<keyword evidence="1" id="KW-0472">Membrane</keyword>
<dbReference type="Proteomes" id="UP001523392">
    <property type="component" value="Unassembled WGS sequence"/>
</dbReference>
<feature type="transmembrane region" description="Helical" evidence="1">
    <location>
        <begin position="80"/>
        <end position="101"/>
    </location>
</feature>
<dbReference type="EMBL" id="JAFIRR010000175">
    <property type="protein sequence ID" value="MCO6419173.1"/>
    <property type="molecule type" value="Genomic_DNA"/>
</dbReference>
<evidence type="ECO:0000313" key="2">
    <source>
        <dbReference type="EMBL" id="MCO6419173.1"/>
    </source>
</evidence>
<evidence type="ECO:0000256" key="1">
    <source>
        <dbReference type="SAM" id="Phobius"/>
    </source>
</evidence>
<gene>
    <name evidence="2" type="ORF">JYK14_23860</name>
</gene>
<proteinExistence type="predicted"/>
<feature type="transmembrane region" description="Helical" evidence="1">
    <location>
        <begin position="212"/>
        <end position="229"/>
    </location>
</feature>
<reference evidence="2 3" key="1">
    <citation type="submission" date="2021-12" db="EMBL/GenBank/DDBJ databases">
        <title>Siccirubricoccus leaddurans sp. nov., a high concentration Zn2+ tolerance bacterium.</title>
        <authorList>
            <person name="Cao Y."/>
        </authorList>
    </citation>
    <scope>NUCLEOTIDE SEQUENCE [LARGE SCALE GENOMIC DNA]</scope>
    <source>
        <strain evidence="2 3">KC 17139</strain>
    </source>
</reference>
<feature type="transmembrane region" description="Helical" evidence="1">
    <location>
        <begin position="31"/>
        <end position="60"/>
    </location>
</feature>
<keyword evidence="1" id="KW-0812">Transmembrane</keyword>
<evidence type="ECO:0000313" key="3">
    <source>
        <dbReference type="Proteomes" id="UP001523392"/>
    </source>
</evidence>
<accession>A0ABT1DB54</accession>
<evidence type="ECO:0008006" key="4">
    <source>
        <dbReference type="Google" id="ProtNLM"/>
    </source>
</evidence>
<protein>
    <recommendedName>
        <fullName evidence="4">Hydrogenase 4 subunit B</fullName>
    </recommendedName>
</protein>
<keyword evidence="1" id="KW-1133">Transmembrane helix</keyword>
<name>A0ABT1DB54_9PROT</name>
<organism evidence="2 3">
    <name type="scientific">Siccirubricoccus soli</name>
    <dbReference type="NCBI Taxonomy" id="2899147"/>
    <lineage>
        <taxon>Bacteria</taxon>
        <taxon>Pseudomonadati</taxon>
        <taxon>Pseudomonadota</taxon>
        <taxon>Alphaproteobacteria</taxon>
        <taxon>Acetobacterales</taxon>
        <taxon>Roseomonadaceae</taxon>
        <taxon>Siccirubricoccus</taxon>
    </lineage>
</organism>
<comment type="caution">
    <text evidence="2">The sequence shown here is derived from an EMBL/GenBank/DDBJ whole genome shotgun (WGS) entry which is preliminary data.</text>
</comment>